<gene>
    <name evidence="7" type="ordered locus">HQ_2064A</name>
</gene>
<evidence type="ECO:0000313" key="7">
    <source>
        <dbReference type="EMBL" id="CAJ52191.1"/>
    </source>
</evidence>
<dbReference type="RefSeq" id="WP_011571330.1">
    <property type="nucleotide sequence ID" value="NC_008212.1"/>
</dbReference>
<evidence type="ECO:0000256" key="6">
    <source>
        <dbReference type="SAM" id="Phobius"/>
    </source>
</evidence>
<keyword evidence="5 6" id="KW-0472">Membrane</keyword>
<sequence length="213" mass="22938">MIELSTLLTFVPAALVIIISPGPDTLYVLTQSIKSGHLAGLSAGLGTASGVLVHTAAAVFGLAALLKTSALLYTIIKYLGVLYLFFLGVQMLRNDDEFNMDVDALDDDDDSVMESYKKAVVVNISNPKVAVFVLAFFPQFIPSQANVTLQMILLGVLYAILSLSYLSGVTLFAAHIRRKLLESPLTRRAVRYASGSVLLGFGAKLAFEKRPLP</sequence>
<dbReference type="Pfam" id="PF01810">
    <property type="entry name" value="LysE"/>
    <property type="match status" value="1"/>
</dbReference>
<feature type="transmembrane region" description="Helical" evidence="6">
    <location>
        <begin position="147"/>
        <end position="168"/>
    </location>
</feature>
<name>Q18II1_HALWD</name>
<evidence type="ECO:0000256" key="1">
    <source>
        <dbReference type="ARBA" id="ARBA00004651"/>
    </source>
</evidence>
<keyword evidence="4 6" id="KW-1133">Transmembrane helix</keyword>
<dbReference type="HOGENOM" id="CLU_079569_3_1_2"/>
<dbReference type="PIRSF" id="PIRSF006324">
    <property type="entry name" value="LeuE"/>
    <property type="match status" value="1"/>
</dbReference>
<dbReference type="InterPro" id="IPR001123">
    <property type="entry name" value="LeuE-type"/>
</dbReference>
<feature type="transmembrane region" description="Helical" evidence="6">
    <location>
        <begin position="41"/>
        <end position="64"/>
    </location>
</feature>
<evidence type="ECO:0000256" key="2">
    <source>
        <dbReference type="ARBA" id="ARBA00022475"/>
    </source>
</evidence>
<keyword evidence="3 6" id="KW-0812">Transmembrane</keyword>
<dbReference type="AlphaFoldDB" id="Q18II1"/>
<feature type="transmembrane region" description="Helical" evidence="6">
    <location>
        <begin position="70"/>
        <end position="89"/>
    </location>
</feature>
<accession>Q18II1</accession>
<comment type="subcellular location">
    <subcellularLocation>
        <location evidence="1">Cell membrane</location>
        <topology evidence="1">Multi-pass membrane protein</topology>
    </subcellularLocation>
</comment>
<dbReference type="PANTHER" id="PTHR30086">
    <property type="entry name" value="ARGININE EXPORTER PROTEIN ARGO"/>
    <property type="match status" value="1"/>
</dbReference>
<dbReference type="KEGG" id="hwa:HQ_2064A"/>
<feature type="transmembrane region" description="Helical" evidence="6">
    <location>
        <begin position="6"/>
        <end position="29"/>
    </location>
</feature>
<dbReference type="GeneID" id="4194580"/>
<proteinExistence type="predicted"/>
<dbReference type="eggNOG" id="arCOG01948">
    <property type="taxonomic scope" value="Archaea"/>
</dbReference>
<organism evidence="7 8">
    <name type="scientific">Haloquadratum walsbyi (strain DSM 16790 / HBSQ001)</name>
    <dbReference type="NCBI Taxonomy" id="362976"/>
    <lineage>
        <taxon>Archaea</taxon>
        <taxon>Methanobacteriati</taxon>
        <taxon>Methanobacteriota</taxon>
        <taxon>Stenosarchaea group</taxon>
        <taxon>Halobacteria</taxon>
        <taxon>Halobacteriales</taxon>
        <taxon>Haloferacaceae</taxon>
        <taxon>Haloquadratum</taxon>
    </lineage>
</organism>
<dbReference type="PANTHER" id="PTHR30086:SF20">
    <property type="entry name" value="ARGININE EXPORTER PROTEIN ARGO-RELATED"/>
    <property type="match status" value="1"/>
</dbReference>
<protein>
    <submittedName>
        <fullName evidence="7">LysE family transport protein</fullName>
    </submittedName>
</protein>
<keyword evidence="2" id="KW-1003">Cell membrane</keyword>
<keyword evidence="8" id="KW-1185">Reference proteome</keyword>
<dbReference type="GO" id="GO:0005886">
    <property type="term" value="C:plasma membrane"/>
    <property type="evidence" value="ECO:0007669"/>
    <property type="project" value="UniProtKB-SubCell"/>
</dbReference>
<reference evidence="7 8" key="1">
    <citation type="journal article" date="2006" name="BMC Genomics">
        <title>The genome of the square archaeon Haloquadratum walsbyi: life at the limits of water activity.</title>
        <authorList>
            <person name="Bolhuis H.H."/>
            <person name="Palm P.P."/>
            <person name="Wende A.W."/>
            <person name="Falb M.M."/>
            <person name="Rampp M.M."/>
            <person name="Rodriguez-Valera F.F."/>
            <person name="Pfeiffer F.F."/>
            <person name="Oesterhelt D.D."/>
        </authorList>
    </citation>
    <scope>NUCLEOTIDE SEQUENCE [LARGE SCALE GENOMIC DNA]</scope>
    <source>
        <strain evidence="8">DSM 16790 / HBSQ001</strain>
    </source>
</reference>
<evidence type="ECO:0000256" key="3">
    <source>
        <dbReference type="ARBA" id="ARBA00022692"/>
    </source>
</evidence>
<dbReference type="GO" id="GO:0015171">
    <property type="term" value="F:amino acid transmembrane transporter activity"/>
    <property type="evidence" value="ECO:0007669"/>
    <property type="project" value="TreeGrafter"/>
</dbReference>
<evidence type="ECO:0000256" key="5">
    <source>
        <dbReference type="ARBA" id="ARBA00023136"/>
    </source>
</evidence>
<evidence type="ECO:0000256" key="4">
    <source>
        <dbReference type="ARBA" id="ARBA00022989"/>
    </source>
</evidence>
<evidence type="ECO:0000313" key="8">
    <source>
        <dbReference type="Proteomes" id="UP000001975"/>
    </source>
</evidence>
<dbReference type="Proteomes" id="UP000001975">
    <property type="component" value="Chromosome"/>
</dbReference>
<dbReference type="EMBL" id="AM180088">
    <property type="protein sequence ID" value="CAJ52191.1"/>
    <property type="molecule type" value="Genomic_DNA"/>
</dbReference>